<protein>
    <recommendedName>
        <fullName evidence="5">AAA+ ATPase domain-containing protein</fullName>
    </recommendedName>
</protein>
<organism evidence="6 7">
    <name type="scientific">Acetivibrio ethanolgignens</name>
    <dbReference type="NCBI Taxonomy" id="290052"/>
    <lineage>
        <taxon>Bacteria</taxon>
        <taxon>Bacillati</taxon>
        <taxon>Bacillota</taxon>
        <taxon>Clostridia</taxon>
        <taxon>Eubacteriales</taxon>
        <taxon>Oscillospiraceae</taxon>
        <taxon>Acetivibrio</taxon>
    </lineage>
</organism>
<dbReference type="Gene3D" id="1.10.8.60">
    <property type="match status" value="1"/>
</dbReference>
<dbReference type="InterPro" id="IPR041627">
    <property type="entry name" value="AAA_lid_6"/>
</dbReference>
<keyword evidence="3" id="KW-0067">ATP-binding</keyword>
<dbReference type="InterPro" id="IPR000641">
    <property type="entry name" value="CbxX/CfxQ"/>
</dbReference>
<gene>
    <name evidence="6" type="ORF">ASU35_08485</name>
</gene>
<dbReference type="InterPro" id="IPR050773">
    <property type="entry name" value="CbxX/CfxQ_RuBisCO_ESX"/>
</dbReference>
<dbReference type="STRING" id="290052.ASU35_08485"/>
<comment type="caution">
    <text evidence="6">The sequence shown here is derived from an EMBL/GenBank/DDBJ whole genome shotgun (WGS) entry which is preliminary data.</text>
</comment>
<keyword evidence="7" id="KW-1185">Reference proteome</keyword>
<evidence type="ECO:0000256" key="3">
    <source>
        <dbReference type="ARBA" id="ARBA00022840"/>
    </source>
</evidence>
<dbReference type="RefSeq" id="WP_058352243.1">
    <property type="nucleotide sequence ID" value="NZ_CABMMD010000113.1"/>
</dbReference>
<dbReference type="CDD" id="cd00009">
    <property type="entry name" value="AAA"/>
    <property type="match status" value="1"/>
</dbReference>
<reference evidence="6 7" key="1">
    <citation type="submission" date="2015-11" db="EMBL/GenBank/DDBJ databases">
        <title>Butyribacter intestini gen. nov., sp. nov., a butyric acid-producing bacterium of the family Lachnospiraceae isolated from the human faeces.</title>
        <authorList>
            <person name="Zou Y."/>
            <person name="Xue W."/>
            <person name="Luo G."/>
            <person name="Lv M."/>
        </authorList>
    </citation>
    <scope>NUCLEOTIDE SEQUENCE [LARGE SCALE GENOMIC DNA]</scope>
    <source>
        <strain evidence="6 7">ACET-33324</strain>
    </source>
</reference>
<dbReference type="Pfam" id="PF00004">
    <property type="entry name" value="AAA"/>
    <property type="match status" value="1"/>
</dbReference>
<dbReference type="GO" id="GO:0016887">
    <property type="term" value="F:ATP hydrolysis activity"/>
    <property type="evidence" value="ECO:0007669"/>
    <property type="project" value="InterPro"/>
</dbReference>
<feature type="domain" description="AAA+ ATPase" evidence="5">
    <location>
        <begin position="289"/>
        <end position="427"/>
    </location>
</feature>
<dbReference type="InterPro" id="IPR003959">
    <property type="entry name" value="ATPase_AAA_core"/>
</dbReference>
<dbReference type="PANTHER" id="PTHR43392">
    <property type="entry name" value="AAA-TYPE ATPASE FAMILY PROTEIN / ANKYRIN REPEAT FAMILY PROTEIN"/>
    <property type="match status" value="1"/>
</dbReference>
<accession>A0A0V8QG48</accession>
<dbReference type="AlphaFoldDB" id="A0A0V8QG48"/>
<comment type="similarity">
    <text evidence="1">Belongs to the CbxX/CfxQ family.</text>
</comment>
<dbReference type="PRINTS" id="PR00819">
    <property type="entry name" value="CBXCFQXSUPER"/>
</dbReference>
<sequence>MASYSNDTLIDLARKNYERLTAYCSLLDEEGYWKQPQQVLKHSVQEFLDLYLQAVLISFAMECNRLEEKEKEFIQEIPKHNMIDLNLWEEKNDEISKKLKAALNSPPILLQLCGVRDTEQESDISAYFFDNFLNILLSMANLDNKRNNESNGFIQRYYETVSAFLNQNRVQELINPRYMFRKISSDRFECELQKIKEEERQQKAEISAGALSQLYQMEKSEAEEPIQEEKRAAPKEEAEEKEASRLEEYLAELNALVGLKEVKMEINSLINLIKVRKMRESFHMPAMEMSYHMVFTGEPGTGKTTVARLVAKIYKELGILSKGTLVETDRSGLVAGYVGQTAIKVKEVCEKAIGGVLFIDEAYALTGGVQNDFGGEAIDTLVKVMEDHRDDLVVIVAGYRKEMKEFLASNTGLVSRFNKFIDFADYTIEELLDILSVMAVKAGVELDKKAVYYVRKRLEEFEREDFRCFGNARGIRNLFEKIMVNQANRIVTYEAPTLEQLKQVLFEDVEKCNF</sequence>
<proteinExistence type="inferred from homology"/>
<evidence type="ECO:0000313" key="7">
    <source>
        <dbReference type="Proteomes" id="UP000054874"/>
    </source>
</evidence>
<feature type="region of interest" description="Disordered" evidence="4">
    <location>
        <begin position="219"/>
        <end position="240"/>
    </location>
</feature>
<evidence type="ECO:0000313" key="6">
    <source>
        <dbReference type="EMBL" id="KSV59535.1"/>
    </source>
</evidence>
<dbReference type="Proteomes" id="UP000054874">
    <property type="component" value="Unassembled WGS sequence"/>
</dbReference>
<dbReference type="SMART" id="SM00382">
    <property type="entry name" value="AAA"/>
    <property type="match status" value="1"/>
</dbReference>
<dbReference type="Pfam" id="PF17866">
    <property type="entry name" value="AAA_lid_6"/>
    <property type="match status" value="1"/>
</dbReference>
<dbReference type="EMBL" id="LNAM01000113">
    <property type="protein sequence ID" value="KSV59535.1"/>
    <property type="molecule type" value="Genomic_DNA"/>
</dbReference>
<keyword evidence="2" id="KW-0547">Nucleotide-binding</keyword>
<dbReference type="InterPro" id="IPR003593">
    <property type="entry name" value="AAA+_ATPase"/>
</dbReference>
<dbReference type="InterPro" id="IPR027417">
    <property type="entry name" value="P-loop_NTPase"/>
</dbReference>
<dbReference type="GO" id="GO:0005524">
    <property type="term" value="F:ATP binding"/>
    <property type="evidence" value="ECO:0007669"/>
    <property type="project" value="UniProtKB-KW"/>
</dbReference>
<evidence type="ECO:0000256" key="4">
    <source>
        <dbReference type="SAM" id="MobiDB-lite"/>
    </source>
</evidence>
<dbReference type="PANTHER" id="PTHR43392:SF2">
    <property type="entry name" value="AAA-TYPE ATPASE FAMILY PROTEIN _ ANKYRIN REPEAT FAMILY PROTEIN"/>
    <property type="match status" value="1"/>
</dbReference>
<evidence type="ECO:0000256" key="1">
    <source>
        <dbReference type="ARBA" id="ARBA00010378"/>
    </source>
</evidence>
<dbReference type="Gene3D" id="3.40.50.300">
    <property type="entry name" value="P-loop containing nucleotide triphosphate hydrolases"/>
    <property type="match status" value="1"/>
</dbReference>
<name>A0A0V8QG48_9FIRM</name>
<dbReference type="FunFam" id="3.40.50.300:FF:000216">
    <property type="entry name" value="Type VII secretion ATPase EccA"/>
    <property type="match status" value="1"/>
</dbReference>
<dbReference type="SUPFAM" id="SSF52540">
    <property type="entry name" value="P-loop containing nucleoside triphosphate hydrolases"/>
    <property type="match status" value="1"/>
</dbReference>
<evidence type="ECO:0000256" key="2">
    <source>
        <dbReference type="ARBA" id="ARBA00022741"/>
    </source>
</evidence>
<evidence type="ECO:0000259" key="5">
    <source>
        <dbReference type="SMART" id="SM00382"/>
    </source>
</evidence>